<keyword evidence="3 5" id="KW-0808">Transferase</keyword>
<feature type="transmembrane region" description="Helical" evidence="7">
    <location>
        <begin position="428"/>
        <end position="444"/>
    </location>
</feature>
<evidence type="ECO:0008006" key="10">
    <source>
        <dbReference type="Google" id="ProtNLM"/>
    </source>
</evidence>
<keyword evidence="9" id="KW-1185">Reference proteome</keyword>
<dbReference type="RefSeq" id="XP_022657008.1">
    <property type="nucleotide sequence ID" value="XM_022801273.1"/>
</dbReference>
<dbReference type="EnsemblMetazoa" id="XM_022801271">
    <property type="protein sequence ID" value="XP_022657006"/>
    <property type="gene ID" value="LOC111248623"/>
</dbReference>
<dbReference type="GeneID" id="111248623"/>
<evidence type="ECO:0000256" key="4">
    <source>
        <dbReference type="ARBA" id="ARBA00023136"/>
    </source>
</evidence>
<keyword evidence="7" id="KW-1133">Transmembrane helix</keyword>
<dbReference type="FunCoup" id="A0A7M7M888">
    <property type="interactions" value="1321"/>
</dbReference>
<dbReference type="RefSeq" id="XP_022657007.1">
    <property type="nucleotide sequence ID" value="XM_022801272.1"/>
</dbReference>
<dbReference type="PANTHER" id="PTHR10414">
    <property type="entry name" value="ETHANOLAMINEPHOSPHOTRANSFERASE"/>
    <property type="match status" value="1"/>
</dbReference>
<feature type="transmembrane region" description="Helical" evidence="7">
    <location>
        <begin position="216"/>
        <end position="234"/>
    </location>
</feature>
<dbReference type="Gene3D" id="1.20.120.1760">
    <property type="match status" value="1"/>
</dbReference>
<evidence type="ECO:0000256" key="6">
    <source>
        <dbReference type="SAM" id="MobiDB-lite"/>
    </source>
</evidence>
<feature type="transmembrane region" description="Helical" evidence="7">
    <location>
        <begin position="486"/>
        <end position="504"/>
    </location>
</feature>
<proteinExistence type="inferred from homology"/>
<feature type="transmembrane region" description="Helical" evidence="7">
    <location>
        <begin position="350"/>
        <end position="369"/>
    </location>
</feature>
<feature type="transmembrane region" description="Helical" evidence="7">
    <location>
        <begin position="293"/>
        <end position="313"/>
    </location>
</feature>
<organism evidence="8 9">
    <name type="scientific">Varroa destructor</name>
    <name type="common">Honeybee mite</name>
    <dbReference type="NCBI Taxonomy" id="109461"/>
    <lineage>
        <taxon>Eukaryota</taxon>
        <taxon>Metazoa</taxon>
        <taxon>Ecdysozoa</taxon>
        <taxon>Arthropoda</taxon>
        <taxon>Chelicerata</taxon>
        <taxon>Arachnida</taxon>
        <taxon>Acari</taxon>
        <taxon>Parasitiformes</taxon>
        <taxon>Mesostigmata</taxon>
        <taxon>Gamasina</taxon>
        <taxon>Dermanyssoidea</taxon>
        <taxon>Varroidae</taxon>
        <taxon>Varroa</taxon>
    </lineage>
</organism>
<dbReference type="OrthoDB" id="196717at2759"/>
<dbReference type="RefSeq" id="XP_022657006.1">
    <property type="nucleotide sequence ID" value="XM_022801271.1"/>
</dbReference>
<feature type="transmembrane region" description="Helical" evidence="7">
    <location>
        <begin position="389"/>
        <end position="408"/>
    </location>
</feature>
<keyword evidence="7" id="KW-0812">Transmembrane</keyword>
<dbReference type="PROSITE" id="PS00379">
    <property type="entry name" value="CDP_ALCOHOL_P_TRANSF"/>
    <property type="match status" value="1"/>
</dbReference>
<dbReference type="InterPro" id="IPR048254">
    <property type="entry name" value="CDP_ALCOHOL_P_TRANSF_CS"/>
</dbReference>
<evidence type="ECO:0000256" key="1">
    <source>
        <dbReference type="ARBA" id="ARBA00004370"/>
    </source>
</evidence>
<dbReference type="EnsemblMetazoa" id="XM_022801274">
    <property type="protein sequence ID" value="XP_022657009"/>
    <property type="gene ID" value="LOC111248623"/>
</dbReference>
<dbReference type="RefSeq" id="XP_022657009.1">
    <property type="nucleotide sequence ID" value="XM_022801274.1"/>
</dbReference>
<dbReference type="OMA" id="VWQKPFL"/>
<feature type="region of interest" description="Disordered" evidence="6">
    <location>
        <begin position="61"/>
        <end position="93"/>
    </location>
</feature>
<dbReference type="EnsemblMetazoa" id="XM_022801275">
    <property type="protein sequence ID" value="XP_022657010"/>
    <property type="gene ID" value="LOC111248623"/>
</dbReference>
<dbReference type="GO" id="GO:0005789">
    <property type="term" value="C:endoplasmic reticulum membrane"/>
    <property type="evidence" value="ECO:0007669"/>
    <property type="project" value="TreeGrafter"/>
</dbReference>
<evidence type="ECO:0000256" key="2">
    <source>
        <dbReference type="ARBA" id="ARBA00010441"/>
    </source>
</evidence>
<feature type="transmembrane region" description="Helical" evidence="7">
    <location>
        <begin position="510"/>
        <end position="529"/>
    </location>
</feature>
<dbReference type="PANTHER" id="PTHR10414:SF71">
    <property type="entry name" value="FI05338P"/>
    <property type="match status" value="1"/>
</dbReference>
<dbReference type="Pfam" id="PF01066">
    <property type="entry name" value="CDP-OH_P_transf"/>
    <property type="match status" value="1"/>
</dbReference>
<dbReference type="GO" id="GO:0006646">
    <property type="term" value="P:phosphatidylethanolamine biosynthetic process"/>
    <property type="evidence" value="ECO:0007669"/>
    <property type="project" value="TreeGrafter"/>
</dbReference>
<evidence type="ECO:0000313" key="8">
    <source>
        <dbReference type="EnsemblMetazoa" id="XP_022657011"/>
    </source>
</evidence>
<dbReference type="RefSeq" id="XP_022657010.1">
    <property type="nucleotide sequence ID" value="XM_022801275.1"/>
</dbReference>
<dbReference type="GO" id="GO:0005794">
    <property type="term" value="C:Golgi apparatus"/>
    <property type="evidence" value="ECO:0007669"/>
    <property type="project" value="TreeGrafter"/>
</dbReference>
<evidence type="ECO:0000256" key="5">
    <source>
        <dbReference type="RuleBase" id="RU003750"/>
    </source>
</evidence>
<keyword evidence="4 7" id="KW-0472">Membrane</keyword>
<dbReference type="EnsemblMetazoa" id="XM_022801270">
    <property type="protein sequence ID" value="XP_022657005"/>
    <property type="gene ID" value="LOC111248623"/>
</dbReference>
<comment type="similarity">
    <text evidence="2 5">Belongs to the CDP-alcohol phosphatidyltransferase class-I family.</text>
</comment>
<dbReference type="InParanoid" id="A0A7M7M888"/>
<reference evidence="8" key="1">
    <citation type="submission" date="2021-01" db="UniProtKB">
        <authorList>
            <consortium name="EnsemblMetazoa"/>
        </authorList>
    </citation>
    <scope>IDENTIFICATION</scope>
</reference>
<dbReference type="Proteomes" id="UP000594260">
    <property type="component" value="Unplaced"/>
</dbReference>
<dbReference type="FunFam" id="1.20.120.1760:FF:000016">
    <property type="entry name" value="ethanolaminephosphotransferase 1"/>
    <property type="match status" value="1"/>
</dbReference>
<dbReference type="InterPro" id="IPR000462">
    <property type="entry name" value="CDP-OH_P_trans"/>
</dbReference>
<accession>A0A7M7M888</accession>
<dbReference type="GO" id="GO:0004307">
    <property type="term" value="F:ethanolaminephosphotransferase activity"/>
    <property type="evidence" value="ECO:0007669"/>
    <property type="project" value="TreeGrafter"/>
</dbReference>
<name>A0A7M7M888_VARDE</name>
<dbReference type="InterPro" id="IPR043130">
    <property type="entry name" value="CDP-OH_PTrfase_TM_dom"/>
</dbReference>
<evidence type="ECO:0000256" key="3">
    <source>
        <dbReference type="ARBA" id="ARBA00022679"/>
    </source>
</evidence>
<dbReference type="RefSeq" id="XP_022657005.1">
    <property type="nucleotide sequence ID" value="XM_022801270.1"/>
</dbReference>
<dbReference type="EnsemblMetazoa" id="XM_022801276">
    <property type="protein sequence ID" value="XP_022657011"/>
    <property type="gene ID" value="LOC111248623"/>
</dbReference>
<sequence>MLPDPIRNLAGPTARQLDVVEQTTHHLVSLSDRVVVNGGSTAPKSCATTITTNITITTITNSSSSSSVDKIDTNGALPNNNSRTTSRPAVGQLLPTSTASDSVYLATLGAAALSASECENEHAARSSATTTVTAAAAAAAVLPRKSTQHKQQKPRFWRRRPDAMDWEVDYLSKEQLTGFDNYKYSAIDTSPLSNYVMHPFWNQCVKLVPRSVAPNCLTFGGFMLNVLSLCLLSWYDFDFYASSDDHPSPPVPKWVWLVCAFNQFMAHTLDGIDGKHARRTGLCGPMGELFDHGLDSWATLFMPVCVYSVFGRLNFAVSAWRYYLILWDVHYCFLASHWEKYNTGILFLPWGYDVSQIFLTCTFLLTFVYGHTFWKFTLLGYPSGLYMEAALHFGAAGLGLPVSLWNIYKGYQAKTLRHHSLWEGMRPLVAPTIFFALTTIWVLNSPTSIIETQPRVMFVMIGTLFSNIATRLIINQMTTTRCDLFNIMLALVLATLFAVFGLRWNETYCLYTLTAAVLVGHIHYAICVVRQMCDHFRINCFSVQRRAPKKID</sequence>
<dbReference type="KEGG" id="vde:111248623"/>
<feature type="transmembrane region" description="Helical" evidence="7">
    <location>
        <begin position="456"/>
        <end position="474"/>
    </location>
</feature>
<dbReference type="EnsemblMetazoa" id="XM_022801273">
    <property type="protein sequence ID" value="XP_022657008"/>
    <property type="gene ID" value="LOC111248623"/>
</dbReference>
<dbReference type="InterPro" id="IPR014472">
    <property type="entry name" value="CHOPT"/>
</dbReference>
<protein>
    <recommendedName>
        <fullName evidence="10">Ethanolaminephosphotransferase</fullName>
    </recommendedName>
</protein>
<dbReference type="RefSeq" id="XP_022657011.1">
    <property type="nucleotide sequence ID" value="XM_022801276.1"/>
</dbReference>
<evidence type="ECO:0000256" key="7">
    <source>
        <dbReference type="SAM" id="Phobius"/>
    </source>
</evidence>
<feature type="compositionally biased region" description="Polar residues" evidence="6">
    <location>
        <begin position="76"/>
        <end position="87"/>
    </location>
</feature>
<evidence type="ECO:0000313" key="9">
    <source>
        <dbReference type="Proteomes" id="UP000594260"/>
    </source>
</evidence>
<dbReference type="AlphaFoldDB" id="A0A7M7M888"/>
<dbReference type="EnsemblMetazoa" id="XM_022801272">
    <property type="protein sequence ID" value="XP_022657007"/>
    <property type="gene ID" value="LOC111248623"/>
</dbReference>
<comment type="subcellular location">
    <subcellularLocation>
        <location evidence="1">Membrane</location>
    </subcellularLocation>
</comment>